<accession>S3CNC8</accession>
<reference evidence="2 3" key="1">
    <citation type="journal article" date="2013" name="BMC Genomics">
        <title>Genomics-driven discovery of the pneumocandin biosynthetic gene cluster in the fungus Glarea lozoyensis.</title>
        <authorList>
            <person name="Chen L."/>
            <person name="Yue Q."/>
            <person name="Zhang X."/>
            <person name="Xiang M."/>
            <person name="Wang C."/>
            <person name="Li S."/>
            <person name="Che Y."/>
            <person name="Ortiz-Lopez F.J."/>
            <person name="Bills G.F."/>
            <person name="Liu X."/>
            <person name="An Z."/>
        </authorList>
    </citation>
    <scope>NUCLEOTIDE SEQUENCE [LARGE SCALE GENOMIC DNA]</scope>
    <source>
        <strain evidence="3">ATCC 20868 / MF5171</strain>
    </source>
</reference>
<keyword evidence="3" id="KW-1185">Reference proteome</keyword>
<feature type="compositionally biased region" description="Low complexity" evidence="1">
    <location>
        <begin position="1"/>
        <end position="43"/>
    </location>
</feature>
<dbReference type="EMBL" id="KE145369">
    <property type="protein sequence ID" value="EPE27992.1"/>
    <property type="molecule type" value="Genomic_DNA"/>
</dbReference>
<dbReference type="HOGENOM" id="CLU_1053916_0_0_1"/>
<dbReference type="GeneID" id="19463838"/>
<evidence type="ECO:0000256" key="1">
    <source>
        <dbReference type="SAM" id="MobiDB-lite"/>
    </source>
</evidence>
<protein>
    <submittedName>
        <fullName evidence="2">Uncharacterized protein</fullName>
    </submittedName>
</protein>
<dbReference type="KEGG" id="glz:GLAREA_04783"/>
<name>S3CNC8_GLAL2</name>
<organism evidence="2 3">
    <name type="scientific">Glarea lozoyensis (strain ATCC 20868 / MF5171)</name>
    <dbReference type="NCBI Taxonomy" id="1116229"/>
    <lineage>
        <taxon>Eukaryota</taxon>
        <taxon>Fungi</taxon>
        <taxon>Dikarya</taxon>
        <taxon>Ascomycota</taxon>
        <taxon>Pezizomycotina</taxon>
        <taxon>Leotiomycetes</taxon>
        <taxon>Helotiales</taxon>
        <taxon>Helotiaceae</taxon>
        <taxon>Glarea</taxon>
    </lineage>
</organism>
<dbReference type="RefSeq" id="XP_008085351.1">
    <property type="nucleotide sequence ID" value="XM_008087160.1"/>
</dbReference>
<feature type="compositionally biased region" description="Polar residues" evidence="1">
    <location>
        <begin position="56"/>
        <end position="69"/>
    </location>
</feature>
<dbReference type="AlphaFoldDB" id="S3CNC8"/>
<evidence type="ECO:0000313" key="3">
    <source>
        <dbReference type="Proteomes" id="UP000016922"/>
    </source>
</evidence>
<dbReference type="Proteomes" id="UP000016922">
    <property type="component" value="Unassembled WGS sequence"/>
</dbReference>
<proteinExistence type="predicted"/>
<evidence type="ECO:0000313" key="2">
    <source>
        <dbReference type="EMBL" id="EPE27992.1"/>
    </source>
</evidence>
<gene>
    <name evidence="2" type="ORF">GLAREA_04783</name>
</gene>
<feature type="region of interest" description="Disordered" evidence="1">
    <location>
        <begin position="1"/>
        <end position="70"/>
    </location>
</feature>
<sequence length="264" mass="29010">MSGVSDISQSSSPEISESSEGTSIPDSTPLTTPSKSPKTNPQTRCKEPKLTRPAAPTTNPQQNTESQPDARTFDRESYYPIYNAQACLQCQLLGLRCSFTTAPTPPTSSSTPSSSTSSDPYIAAYNRHKCNRCFATGEGFCIFSESKDQHGHPKWVSPHMTRGMVSQRVDELLAEKEGPRAWALPGWGFGDVVLRATFGEPVFPERETSEALVVDEEGEVVYERSYPGGAQVKRVRECVSRGAGLATGRWDFDEGRYVEFSESY</sequence>